<evidence type="ECO:0000313" key="1">
    <source>
        <dbReference type="EMBL" id="KAK6796182.1"/>
    </source>
</evidence>
<protein>
    <submittedName>
        <fullName evidence="1">Uncharacterized protein</fullName>
    </submittedName>
</protein>
<name>A0AAN8YKZ9_SOLBU</name>
<evidence type="ECO:0000313" key="2">
    <source>
        <dbReference type="Proteomes" id="UP001371456"/>
    </source>
</evidence>
<sequence>MQFHEILNSRHSFSSNRRLPAIHHISPIDHVYGQTHSRTASLHTILSIISVDQNDRLC</sequence>
<proteinExistence type="predicted"/>
<dbReference type="AlphaFoldDB" id="A0AAN8YKZ9"/>
<reference evidence="1 2" key="1">
    <citation type="submission" date="2024-02" db="EMBL/GenBank/DDBJ databases">
        <title>de novo genome assembly of Solanum bulbocastanum strain 11H21.</title>
        <authorList>
            <person name="Hosaka A.J."/>
        </authorList>
    </citation>
    <scope>NUCLEOTIDE SEQUENCE [LARGE SCALE GENOMIC DNA]</scope>
    <source>
        <tissue evidence="1">Young leaves</tissue>
    </source>
</reference>
<dbReference type="EMBL" id="JBANQN010000002">
    <property type="protein sequence ID" value="KAK6796182.1"/>
    <property type="molecule type" value="Genomic_DNA"/>
</dbReference>
<keyword evidence="2" id="KW-1185">Reference proteome</keyword>
<comment type="caution">
    <text evidence="1">The sequence shown here is derived from an EMBL/GenBank/DDBJ whole genome shotgun (WGS) entry which is preliminary data.</text>
</comment>
<organism evidence="1 2">
    <name type="scientific">Solanum bulbocastanum</name>
    <name type="common">Wild potato</name>
    <dbReference type="NCBI Taxonomy" id="147425"/>
    <lineage>
        <taxon>Eukaryota</taxon>
        <taxon>Viridiplantae</taxon>
        <taxon>Streptophyta</taxon>
        <taxon>Embryophyta</taxon>
        <taxon>Tracheophyta</taxon>
        <taxon>Spermatophyta</taxon>
        <taxon>Magnoliopsida</taxon>
        <taxon>eudicotyledons</taxon>
        <taxon>Gunneridae</taxon>
        <taxon>Pentapetalae</taxon>
        <taxon>asterids</taxon>
        <taxon>lamiids</taxon>
        <taxon>Solanales</taxon>
        <taxon>Solanaceae</taxon>
        <taxon>Solanoideae</taxon>
        <taxon>Solaneae</taxon>
        <taxon>Solanum</taxon>
    </lineage>
</organism>
<accession>A0AAN8YKZ9</accession>
<gene>
    <name evidence="1" type="ORF">RDI58_003883</name>
</gene>
<dbReference type="Proteomes" id="UP001371456">
    <property type="component" value="Unassembled WGS sequence"/>
</dbReference>